<feature type="region of interest" description="Disordered" evidence="7">
    <location>
        <begin position="414"/>
        <end position="436"/>
    </location>
</feature>
<feature type="transmembrane region" description="Helical" evidence="8">
    <location>
        <begin position="87"/>
        <end position="105"/>
    </location>
</feature>
<dbReference type="InterPro" id="IPR020846">
    <property type="entry name" value="MFS_dom"/>
</dbReference>
<dbReference type="PANTHER" id="PTHR23517">
    <property type="entry name" value="RESISTANCE PROTEIN MDTM, PUTATIVE-RELATED-RELATED"/>
    <property type="match status" value="1"/>
</dbReference>
<dbReference type="Gene3D" id="1.20.1250.20">
    <property type="entry name" value="MFS general substrate transporter like domains"/>
    <property type="match status" value="1"/>
</dbReference>
<dbReference type="GO" id="GO:0022857">
    <property type="term" value="F:transmembrane transporter activity"/>
    <property type="evidence" value="ECO:0007669"/>
    <property type="project" value="InterPro"/>
</dbReference>
<dbReference type="PROSITE" id="PS50850">
    <property type="entry name" value="MFS"/>
    <property type="match status" value="1"/>
</dbReference>
<evidence type="ECO:0000259" key="9">
    <source>
        <dbReference type="PROSITE" id="PS50850"/>
    </source>
</evidence>
<keyword evidence="6 8" id="KW-0472">Membrane</keyword>
<feature type="domain" description="Major facilitator superfamily (MFS) profile" evidence="9">
    <location>
        <begin position="22"/>
        <end position="409"/>
    </location>
</feature>
<evidence type="ECO:0000256" key="7">
    <source>
        <dbReference type="SAM" id="MobiDB-lite"/>
    </source>
</evidence>
<feature type="transmembrane region" description="Helical" evidence="8">
    <location>
        <begin position="117"/>
        <end position="135"/>
    </location>
</feature>
<feature type="transmembrane region" description="Helical" evidence="8">
    <location>
        <begin position="183"/>
        <end position="200"/>
    </location>
</feature>
<feature type="transmembrane region" description="Helical" evidence="8">
    <location>
        <begin position="23"/>
        <end position="47"/>
    </location>
</feature>
<evidence type="ECO:0000256" key="1">
    <source>
        <dbReference type="ARBA" id="ARBA00004651"/>
    </source>
</evidence>
<comment type="subcellular location">
    <subcellularLocation>
        <location evidence="1">Cell membrane</location>
        <topology evidence="1">Multi-pass membrane protein</topology>
    </subcellularLocation>
</comment>
<protein>
    <recommendedName>
        <fullName evidence="9">Major facilitator superfamily (MFS) profile domain-containing protein</fullName>
    </recommendedName>
</protein>
<dbReference type="InterPro" id="IPR036259">
    <property type="entry name" value="MFS_trans_sf"/>
</dbReference>
<dbReference type="RefSeq" id="WP_420041393.1">
    <property type="nucleotide sequence ID" value="NZ_CP128986.1"/>
</dbReference>
<dbReference type="InterPro" id="IPR050171">
    <property type="entry name" value="MFS_Transporters"/>
</dbReference>
<feature type="compositionally biased region" description="Polar residues" evidence="7">
    <location>
        <begin position="415"/>
        <end position="436"/>
    </location>
</feature>
<evidence type="ECO:0000256" key="5">
    <source>
        <dbReference type="ARBA" id="ARBA00022989"/>
    </source>
</evidence>
<evidence type="ECO:0000256" key="6">
    <source>
        <dbReference type="ARBA" id="ARBA00023136"/>
    </source>
</evidence>
<evidence type="ECO:0000256" key="2">
    <source>
        <dbReference type="ARBA" id="ARBA00022448"/>
    </source>
</evidence>
<feature type="transmembrane region" description="Helical" evidence="8">
    <location>
        <begin position="355"/>
        <end position="376"/>
    </location>
</feature>
<evidence type="ECO:0000313" key="10">
    <source>
        <dbReference type="EMBL" id="WOC12136.1"/>
    </source>
</evidence>
<keyword evidence="5 8" id="KW-1133">Transmembrane helix</keyword>
<sequence length="436" mass="45777">MTTQTHTTAAASTTVAGPFPRDWVLVFGALFVCAWSGNQFSPLLVMYREQDHFSASTVTAFLGIYVVGLVPALIVSGSVADRVGRRTPMLVAVIAGLIGSILLASEELGLRTIFLGRMFSGVAVGTATAVGTTWLKELSRRPFDPAADASSGARRASLAFTLGSALGALVAGCIAQWGPWTHSLPFLLHIVVTIPFLWLVRRPAETAPTLDDDVRGRGRFLVSSVRHRRFVRVVMICCPWLFIACGLSYGYQPVLLADAAGGLGLAYGTLLSVIALGTGAAVQPLAKRIDSESSARGLLVSLAILVVGIVVMIAAVTTDSLLIGVVASIVFGVGFGIGLTSGLMEVQRIAPPAELARLTGIFYAVAYVGFAMPTVLAALTPPFTTLELLIALAVLLGVSLGAIVYASQKHLPQMDPTQKGNPHQNGYPTQKGPTHS</sequence>
<evidence type="ECO:0000256" key="4">
    <source>
        <dbReference type="ARBA" id="ARBA00022692"/>
    </source>
</evidence>
<organism evidence="10">
    <name type="scientific">Gordonia sp. MP11Mi</name>
    <dbReference type="NCBI Taxonomy" id="3022769"/>
    <lineage>
        <taxon>Bacteria</taxon>
        <taxon>Bacillati</taxon>
        <taxon>Actinomycetota</taxon>
        <taxon>Actinomycetes</taxon>
        <taxon>Mycobacteriales</taxon>
        <taxon>Gordoniaceae</taxon>
        <taxon>Gordonia</taxon>
    </lineage>
</organism>
<feature type="transmembrane region" description="Helical" evidence="8">
    <location>
        <begin position="230"/>
        <end position="251"/>
    </location>
</feature>
<keyword evidence="2" id="KW-0813">Transport</keyword>
<evidence type="ECO:0000256" key="3">
    <source>
        <dbReference type="ARBA" id="ARBA00022475"/>
    </source>
</evidence>
<keyword evidence="4 8" id="KW-0812">Transmembrane</keyword>
<dbReference type="AlphaFoldDB" id="A0AA97CW43"/>
<dbReference type="InterPro" id="IPR011701">
    <property type="entry name" value="MFS"/>
</dbReference>
<gene>
    <name evidence="10" type="ORF">MP11Mi_12180</name>
</gene>
<reference evidence="10" key="1">
    <citation type="submission" date="2023-06" db="EMBL/GenBank/DDBJ databases">
        <title>Gordonia sp. nov. and Pseudochrobactrum sp. nov., two species isolated from the burying beetle Nicrophorus vespilloides.</title>
        <authorList>
            <person name="Poehlein A."/>
            <person name="Guzman J."/>
            <person name="Daniel R."/>
            <person name="Vilcinskas A."/>
        </authorList>
    </citation>
    <scope>NUCLEOTIDE SEQUENCE</scope>
    <source>
        <strain evidence="10">MP11Mi</strain>
    </source>
</reference>
<feature type="transmembrane region" description="Helical" evidence="8">
    <location>
        <begin position="388"/>
        <end position="406"/>
    </location>
</feature>
<feature type="transmembrane region" description="Helical" evidence="8">
    <location>
        <begin position="263"/>
        <end position="286"/>
    </location>
</feature>
<dbReference type="GO" id="GO:0005886">
    <property type="term" value="C:plasma membrane"/>
    <property type="evidence" value="ECO:0007669"/>
    <property type="project" value="UniProtKB-SubCell"/>
</dbReference>
<dbReference type="SUPFAM" id="SSF103473">
    <property type="entry name" value="MFS general substrate transporter"/>
    <property type="match status" value="1"/>
</dbReference>
<feature type="transmembrane region" description="Helical" evidence="8">
    <location>
        <begin position="322"/>
        <end position="343"/>
    </location>
</feature>
<feature type="transmembrane region" description="Helical" evidence="8">
    <location>
        <begin position="156"/>
        <end position="177"/>
    </location>
</feature>
<evidence type="ECO:0000256" key="8">
    <source>
        <dbReference type="SAM" id="Phobius"/>
    </source>
</evidence>
<feature type="transmembrane region" description="Helical" evidence="8">
    <location>
        <begin position="298"/>
        <end position="316"/>
    </location>
</feature>
<proteinExistence type="predicted"/>
<feature type="transmembrane region" description="Helical" evidence="8">
    <location>
        <begin position="53"/>
        <end position="75"/>
    </location>
</feature>
<dbReference type="Pfam" id="PF07690">
    <property type="entry name" value="MFS_1"/>
    <property type="match status" value="1"/>
</dbReference>
<keyword evidence="3" id="KW-1003">Cell membrane</keyword>
<accession>A0AA97CW43</accession>
<name>A0AA97CW43_9ACTN</name>
<dbReference type="EMBL" id="CP128986">
    <property type="protein sequence ID" value="WOC12136.1"/>
    <property type="molecule type" value="Genomic_DNA"/>
</dbReference>